<dbReference type="Proteomes" id="UP000199206">
    <property type="component" value="Unassembled WGS sequence"/>
</dbReference>
<name>A0A1H8IVR8_9SPHN</name>
<dbReference type="InterPro" id="IPR036942">
    <property type="entry name" value="Beta-barrel_TonB_sf"/>
</dbReference>
<comment type="subcellular location">
    <subcellularLocation>
        <location evidence="1">Cell outer membrane</location>
    </subcellularLocation>
</comment>
<evidence type="ECO:0000256" key="5">
    <source>
        <dbReference type="SAM" id="SignalP"/>
    </source>
</evidence>
<evidence type="ECO:0000256" key="2">
    <source>
        <dbReference type="ARBA" id="ARBA00023136"/>
    </source>
</evidence>
<feature type="region of interest" description="Disordered" evidence="4">
    <location>
        <begin position="29"/>
        <end position="60"/>
    </location>
</feature>
<dbReference type="GO" id="GO:0009279">
    <property type="term" value="C:cell outer membrane"/>
    <property type="evidence" value="ECO:0007669"/>
    <property type="project" value="UniProtKB-SubCell"/>
</dbReference>
<dbReference type="RefSeq" id="WP_093666901.1">
    <property type="nucleotide sequence ID" value="NZ_FOCF01000011.1"/>
</dbReference>
<dbReference type="SUPFAM" id="SSF56935">
    <property type="entry name" value="Porins"/>
    <property type="match status" value="1"/>
</dbReference>
<dbReference type="STRING" id="1166340.SAMN05192583_3386"/>
<evidence type="ECO:0000259" key="6">
    <source>
        <dbReference type="Pfam" id="PF07715"/>
    </source>
</evidence>
<sequence length="915" mass="98211">MTKIRLYSASVAVLALASLAAPAAAQTVPADQVPTDTPQSGQPQAGAGQTDTAAASTGEPGDIVVTGIRASIRKSIDAKRQSTVIADVLSAEDIGKFPDKNVAEALQRVPGVVINRTFGEGERVSVRGTNVNLTKTLLNGHNVATADWFIEDQLAATRSFNYLTLPAEIVGQLDVYKSPQADVEEGGIGATINVHTRNPLDLARWTVSGSAQAVYSEKSDKFDPQASALVSWKNDAETFGILVGGVYQKRRLRRDGAEVLGYVDGVVNGQAVQVPNLIGSALFKQDRERFGGNIGVQFRPSESLEVNLTGLYSRFNADNFNQNFMAWTSNALGNGGTLTNAAVNANGTVTSGTVTSVPGGRAVVFDAIAREAYAQVWSGDADVLWSPAEGTKLHLKGGYTKAVGNTSSQPFYEGGAPGSFTFDITGRVPQVRYGGGIDPTNPASLAFDFASLNRITNSDNETYAYVDLDQDLHFGAISGLRVGGKFTDHNRRTGFFGTTYGNFFVPLSSSGCGGRACTSADFAGGLTPDDYLDGSALPGTLTSYFQIDQGKLKDILNALPAAARARIINPPENYAIKERTYGGYAMLKLGGTDEQYSGNVGVRVIRTEQRSTGNQVGTGGAGSIDNAFGSYTPITVERAYTDILPSFNLRIPLTDQVTFRFGAGRTVTRPDYTDIVPRVSLNPGALTGDGGDPYVNPFRANQLDMSLEWYPDRETIVAVAGFYKQLKSFIVNTTDREVFPVQTTTPTLSRCTVIPGGDNLYNCAFDINRRSNGAGGTIKGVEVQLQRPLFAGFGVQANYTYADAQADDGTQVPGSSKHAANLVGYFENDWLSARVAYTYRSKFFINIDRAVALNQRATESLDASINLKLTDNVTLTADAVNLTNEKIRLYSGTTDRFRAFYDNGRIFYLGARFKY</sequence>
<dbReference type="Gene3D" id="2.40.170.20">
    <property type="entry name" value="TonB-dependent receptor, beta-barrel domain"/>
    <property type="match status" value="1"/>
</dbReference>
<dbReference type="InterPro" id="IPR010104">
    <property type="entry name" value="TonB_rcpt_bac"/>
</dbReference>
<keyword evidence="5" id="KW-0732">Signal</keyword>
<organism evidence="7 8">
    <name type="scientific">Sphingomonas gellani</name>
    <dbReference type="NCBI Taxonomy" id="1166340"/>
    <lineage>
        <taxon>Bacteria</taxon>
        <taxon>Pseudomonadati</taxon>
        <taxon>Pseudomonadota</taxon>
        <taxon>Alphaproteobacteria</taxon>
        <taxon>Sphingomonadales</taxon>
        <taxon>Sphingomonadaceae</taxon>
        <taxon>Sphingomonas</taxon>
    </lineage>
</organism>
<dbReference type="CDD" id="cd01347">
    <property type="entry name" value="ligand_gated_channel"/>
    <property type="match status" value="1"/>
</dbReference>
<dbReference type="PANTHER" id="PTHR40980">
    <property type="entry name" value="PLUG DOMAIN-CONTAINING PROTEIN"/>
    <property type="match status" value="1"/>
</dbReference>
<protein>
    <submittedName>
        <fullName evidence="7">Iron complex outermembrane recepter protein</fullName>
    </submittedName>
</protein>
<feature type="chain" id="PRO_5011766266" evidence="5">
    <location>
        <begin position="24"/>
        <end position="915"/>
    </location>
</feature>
<dbReference type="Pfam" id="PF07715">
    <property type="entry name" value="Plug"/>
    <property type="match status" value="1"/>
</dbReference>
<proteinExistence type="predicted"/>
<dbReference type="PANTHER" id="PTHR40980:SF3">
    <property type="entry name" value="TONB-DEPENDENT RECEPTOR-LIKE BETA-BARREL DOMAIN-CONTAINING PROTEIN"/>
    <property type="match status" value="1"/>
</dbReference>
<evidence type="ECO:0000256" key="3">
    <source>
        <dbReference type="ARBA" id="ARBA00023237"/>
    </source>
</evidence>
<evidence type="ECO:0000313" key="8">
    <source>
        <dbReference type="Proteomes" id="UP000199206"/>
    </source>
</evidence>
<keyword evidence="8" id="KW-1185">Reference proteome</keyword>
<dbReference type="OrthoDB" id="5476657at2"/>
<dbReference type="EMBL" id="FOCF01000011">
    <property type="protein sequence ID" value="SEN72047.1"/>
    <property type="molecule type" value="Genomic_DNA"/>
</dbReference>
<accession>A0A1H8IVR8</accession>
<gene>
    <name evidence="7" type="ORF">SAMN05192583_3386</name>
</gene>
<dbReference type="NCBIfam" id="TIGR01782">
    <property type="entry name" value="TonB-Xanth-Caul"/>
    <property type="match status" value="1"/>
</dbReference>
<reference evidence="8" key="1">
    <citation type="submission" date="2016-10" db="EMBL/GenBank/DDBJ databases">
        <authorList>
            <person name="Varghese N."/>
            <person name="Submissions S."/>
        </authorList>
    </citation>
    <scope>NUCLEOTIDE SEQUENCE [LARGE SCALE GENOMIC DNA]</scope>
    <source>
        <strain evidence="8">S6-262</strain>
    </source>
</reference>
<feature type="domain" description="TonB-dependent receptor plug" evidence="6">
    <location>
        <begin position="79"/>
        <end position="189"/>
    </location>
</feature>
<keyword evidence="2" id="KW-0472">Membrane</keyword>
<evidence type="ECO:0000313" key="7">
    <source>
        <dbReference type="EMBL" id="SEN72047.1"/>
    </source>
</evidence>
<dbReference type="InterPro" id="IPR037066">
    <property type="entry name" value="Plug_dom_sf"/>
</dbReference>
<feature type="signal peptide" evidence="5">
    <location>
        <begin position="1"/>
        <end position="23"/>
    </location>
</feature>
<dbReference type="Gene3D" id="2.170.130.10">
    <property type="entry name" value="TonB-dependent receptor, plug domain"/>
    <property type="match status" value="1"/>
</dbReference>
<keyword evidence="3" id="KW-0998">Cell outer membrane</keyword>
<dbReference type="AlphaFoldDB" id="A0A1H8IVR8"/>
<dbReference type="InterPro" id="IPR012910">
    <property type="entry name" value="Plug_dom"/>
</dbReference>
<evidence type="ECO:0000256" key="4">
    <source>
        <dbReference type="SAM" id="MobiDB-lite"/>
    </source>
</evidence>
<evidence type="ECO:0000256" key="1">
    <source>
        <dbReference type="ARBA" id="ARBA00004442"/>
    </source>
</evidence>
<feature type="compositionally biased region" description="Low complexity" evidence="4">
    <location>
        <begin position="38"/>
        <end position="58"/>
    </location>
</feature>